<dbReference type="InterPro" id="IPR002401">
    <property type="entry name" value="Cyt_P450_E_grp-I"/>
</dbReference>
<evidence type="ECO:0000256" key="2">
    <source>
        <dbReference type="ARBA" id="ARBA00010617"/>
    </source>
</evidence>
<proteinExistence type="inferred from homology"/>
<dbReference type="GO" id="GO:0016705">
    <property type="term" value="F:oxidoreductase activity, acting on paired donors, with incorporation or reduction of molecular oxygen"/>
    <property type="evidence" value="ECO:0007669"/>
    <property type="project" value="InterPro"/>
</dbReference>
<evidence type="ECO:0000313" key="5">
    <source>
        <dbReference type="EMBL" id="QIS09576.1"/>
    </source>
</evidence>
<reference evidence="5 6" key="1">
    <citation type="journal article" date="2019" name="ACS Chem. Biol.">
        <title>Identification and Mobilization of a Cryptic Antibiotic Biosynthesis Gene Locus from a Human-Pathogenic Nocardia Isolate.</title>
        <authorList>
            <person name="Herisse M."/>
            <person name="Ishida K."/>
            <person name="Porter J.L."/>
            <person name="Howden B."/>
            <person name="Hertweck C."/>
            <person name="Stinear T.P."/>
            <person name="Pidot S.J."/>
        </authorList>
    </citation>
    <scope>NUCLEOTIDE SEQUENCE [LARGE SCALE GENOMIC DNA]</scope>
    <source>
        <strain evidence="5 6">AUSMDU00012717</strain>
    </source>
</reference>
<comment type="cofactor">
    <cofactor evidence="1 3">
        <name>heme</name>
        <dbReference type="ChEBI" id="CHEBI:30413"/>
    </cofactor>
</comment>
<dbReference type="Gene3D" id="1.10.630.10">
    <property type="entry name" value="Cytochrome P450"/>
    <property type="match status" value="1"/>
</dbReference>
<dbReference type="EMBL" id="CP046172">
    <property type="protein sequence ID" value="QIS09576.1"/>
    <property type="molecule type" value="Genomic_DNA"/>
</dbReference>
<evidence type="ECO:0000256" key="4">
    <source>
        <dbReference type="RuleBase" id="RU000461"/>
    </source>
</evidence>
<dbReference type="CDD" id="cd11053">
    <property type="entry name" value="CYP110-like"/>
    <property type="match status" value="1"/>
</dbReference>
<dbReference type="PROSITE" id="PS00086">
    <property type="entry name" value="CYTOCHROME_P450"/>
    <property type="match status" value="1"/>
</dbReference>
<dbReference type="PRINTS" id="PR00385">
    <property type="entry name" value="P450"/>
</dbReference>
<evidence type="ECO:0000313" key="6">
    <source>
        <dbReference type="Proteomes" id="UP000503540"/>
    </source>
</evidence>
<dbReference type="Proteomes" id="UP000503540">
    <property type="component" value="Chromosome"/>
</dbReference>
<dbReference type="InterPro" id="IPR036396">
    <property type="entry name" value="Cyt_P450_sf"/>
</dbReference>
<comment type="similarity">
    <text evidence="2 4">Belongs to the cytochrome P450 family.</text>
</comment>
<feature type="binding site" description="axial binding residue" evidence="3">
    <location>
        <position position="388"/>
    </location>
    <ligand>
        <name>heme</name>
        <dbReference type="ChEBI" id="CHEBI:30413"/>
    </ligand>
    <ligandPart>
        <name>Fe</name>
        <dbReference type="ChEBI" id="CHEBI:18248"/>
    </ligandPart>
</feature>
<dbReference type="GO" id="GO:0005506">
    <property type="term" value="F:iron ion binding"/>
    <property type="evidence" value="ECO:0007669"/>
    <property type="project" value="InterPro"/>
</dbReference>
<dbReference type="InterPro" id="IPR050121">
    <property type="entry name" value="Cytochrome_P450_monoxygenase"/>
</dbReference>
<protein>
    <submittedName>
        <fullName evidence="5">Cytochrome P450</fullName>
    </submittedName>
</protein>
<dbReference type="KEGG" id="nah:F5544_08370"/>
<sequence length="449" mass="50222">MLMERIEPGGGRGLVAPPGPWLPWPVQTAIFTWWRHLWAKSLREKYGDVIALDIYPWRKVILLYDPAHIGAMFTSPPSRFNAGEGNRVMSPVMGEQSVFMADGAEHRRLRRLMAPLFGKTAVRGYLETVQELTEKEVDTWPLATTFESHDRMRELTLDIMSRVTFGMADGRIFDELRAQLGKLLSMDLAVLMGLNVPAARRYGPWRRALELLHSIDVLIYATIEERRGVPDLAQRDDVLSRLLVAGEGDDRLSPKEIRDQVITLLIAGHETTATGLAWALHELARNPRVAKEATRAALTDDTAYLDAVVKESLRQHPVIFEVTWTLTEDVELAGFRLPKGATLMPMIGIVQNDPANHPAPDEFRPERFLGPEIPPSTWIPFGGGARRCVGANFAMMEAVEVLRVLLSRRAITTDRRKPEAASSKHVAFAPARGARISAPPLAEIDRAMR</sequence>
<dbReference type="SUPFAM" id="SSF48264">
    <property type="entry name" value="Cytochrome P450"/>
    <property type="match status" value="1"/>
</dbReference>
<keyword evidence="4" id="KW-0503">Monooxygenase</keyword>
<name>A0A6G9Y945_9NOCA</name>
<dbReference type="GO" id="GO:0004497">
    <property type="term" value="F:monooxygenase activity"/>
    <property type="evidence" value="ECO:0007669"/>
    <property type="project" value="UniProtKB-KW"/>
</dbReference>
<dbReference type="RefSeq" id="WP_167472662.1">
    <property type="nucleotide sequence ID" value="NZ_CP046172.1"/>
</dbReference>
<dbReference type="PRINTS" id="PR00463">
    <property type="entry name" value="EP450I"/>
</dbReference>
<keyword evidence="3 4" id="KW-0408">Iron</keyword>
<dbReference type="PANTHER" id="PTHR24305:SF166">
    <property type="entry name" value="CYTOCHROME P450 12A4, MITOCHONDRIAL-RELATED"/>
    <property type="match status" value="1"/>
</dbReference>
<keyword evidence="4" id="KW-0560">Oxidoreductase</keyword>
<keyword evidence="6" id="KW-1185">Reference proteome</keyword>
<organism evidence="5 6">
    <name type="scientific">Nocardia arthritidis</name>
    <dbReference type="NCBI Taxonomy" id="228602"/>
    <lineage>
        <taxon>Bacteria</taxon>
        <taxon>Bacillati</taxon>
        <taxon>Actinomycetota</taxon>
        <taxon>Actinomycetes</taxon>
        <taxon>Mycobacteriales</taxon>
        <taxon>Nocardiaceae</taxon>
        <taxon>Nocardia</taxon>
    </lineage>
</organism>
<dbReference type="PANTHER" id="PTHR24305">
    <property type="entry name" value="CYTOCHROME P450"/>
    <property type="match status" value="1"/>
</dbReference>
<dbReference type="GO" id="GO:0020037">
    <property type="term" value="F:heme binding"/>
    <property type="evidence" value="ECO:0007669"/>
    <property type="project" value="InterPro"/>
</dbReference>
<dbReference type="InterPro" id="IPR001128">
    <property type="entry name" value="Cyt_P450"/>
</dbReference>
<accession>A0A6G9Y945</accession>
<gene>
    <name evidence="5" type="ORF">F5544_08370</name>
</gene>
<evidence type="ECO:0000256" key="3">
    <source>
        <dbReference type="PIRSR" id="PIRSR602401-1"/>
    </source>
</evidence>
<keyword evidence="3 4" id="KW-0349">Heme</keyword>
<dbReference type="Pfam" id="PF00067">
    <property type="entry name" value="p450"/>
    <property type="match status" value="1"/>
</dbReference>
<keyword evidence="3 4" id="KW-0479">Metal-binding</keyword>
<dbReference type="AlphaFoldDB" id="A0A6G9Y945"/>
<dbReference type="InterPro" id="IPR017972">
    <property type="entry name" value="Cyt_P450_CS"/>
</dbReference>
<evidence type="ECO:0000256" key="1">
    <source>
        <dbReference type="ARBA" id="ARBA00001971"/>
    </source>
</evidence>